<evidence type="ECO:0000313" key="2">
    <source>
        <dbReference type="EMBL" id="MYM73911.1"/>
    </source>
</evidence>
<sequence length="143" mass="16534">MRIVSSRSLWPCALLMLGWPSLAAQHAERGERGLHAPRVEQWHGDIRQFHRDDFSVWQGGRWLHGPHAGRDGWWWIVGLNWYWYPEPVYPFPDPYLPPPAVAIAPAVPGTMPPYWYYCANPPGYYPYVPQCAGTWERVPAAPR</sequence>
<dbReference type="AlphaFoldDB" id="A0A7X4KGW1"/>
<keyword evidence="1" id="KW-0732">Signal</keyword>
<evidence type="ECO:0000313" key="3">
    <source>
        <dbReference type="Proteomes" id="UP000469734"/>
    </source>
</evidence>
<reference evidence="2 3" key="1">
    <citation type="submission" date="2019-12" db="EMBL/GenBank/DDBJ databases">
        <title>Novel species isolated from a subtropical stream in China.</title>
        <authorList>
            <person name="Lu H."/>
        </authorList>
    </citation>
    <scope>NUCLEOTIDE SEQUENCE [LARGE SCALE GENOMIC DNA]</scope>
    <source>
        <strain evidence="2 3">FT134W</strain>
    </source>
</reference>
<dbReference type="Proteomes" id="UP000469734">
    <property type="component" value="Unassembled WGS sequence"/>
</dbReference>
<gene>
    <name evidence="2" type="ORF">GTP56_17110</name>
</gene>
<evidence type="ECO:0000256" key="1">
    <source>
        <dbReference type="SAM" id="SignalP"/>
    </source>
</evidence>
<feature type="signal peptide" evidence="1">
    <location>
        <begin position="1"/>
        <end position="23"/>
    </location>
</feature>
<feature type="chain" id="PRO_5031501421" description="Lipoprotein" evidence="1">
    <location>
        <begin position="24"/>
        <end position="143"/>
    </location>
</feature>
<dbReference type="EMBL" id="WWCR01000018">
    <property type="protein sequence ID" value="MYM73911.1"/>
    <property type="molecule type" value="Genomic_DNA"/>
</dbReference>
<evidence type="ECO:0008006" key="4">
    <source>
        <dbReference type="Google" id="ProtNLM"/>
    </source>
</evidence>
<name>A0A7X4KGW1_9BURK</name>
<proteinExistence type="predicted"/>
<organism evidence="2 3">
    <name type="scientific">Duganella margarita</name>
    <dbReference type="NCBI Taxonomy" id="2692170"/>
    <lineage>
        <taxon>Bacteria</taxon>
        <taxon>Pseudomonadati</taxon>
        <taxon>Pseudomonadota</taxon>
        <taxon>Betaproteobacteria</taxon>
        <taxon>Burkholderiales</taxon>
        <taxon>Oxalobacteraceae</taxon>
        <taxon>Telluria group</taxon>
        <taxon>Duganella</taxon>
    </lineage>
</organism>
<accession>A0A7X4KGW1</accession>
<comment type="caution">
    <text evidence="2">The sequence shown here is derived from an EMBL/GenBank/DDBJ whole genome shotgun (WGS) entry which is preliminary data.</text>
</comment>
<dbReference type="RefSeq" id="WP_161050970.1">
    <property type="nucleotide sequence ID" value="NZ_WWCR01000018.1"/>
</dbReference>
<protein>
    <recommendedName>
        <fullName evidence="4">Lipoprotein</fullName>
    </recommendedName>
</protein>